<organism evidence="10 11">
    <name type="scientific">Sphingobium baderi</name>
    <dbReference type="NCBI Taxonomy" id="1332080"/>
    <lineage>
        <taxon>Bacteria</taxon>
        <taxon>Pseudomonadati</taxon>
        <taxon>Pseudomonadota</taxon>
        <taxon>Alphaproteobacteria</taxon>
        <taxon>Sphingomonadales</taxon>
        <taxon>Sphingomonadaceae</taxon>
        <taxon>Sphingobium</taxon>
    </lineage>
</organism>
<evidence type="ECO:0000256" key="5">
    <source>
        <dbReference type="ARBA" id="ARBA00022692"/>
    </source>
</evidence>
<comment type="subcellular location">
    <subcellularLocation>
        <location evidence="1">Cell outer membrane</location>
    </subcellularLocation>
</comment>
<dbReference type="Pfam" id="PF02321">
    <property type="entry name" value="OEP"/>
    <property type="match status" value="2"/>
</dbReference>
<keyword evidence="5" id="KW-0812">Transmembrane</keyword>
<dbReference type="PANTHER" id="PTHR30026:SF22">
    <property type="entry name" value="OUTER MEMBRANE EFFLUX PROTEIN"/>
    <property type="match status" value="1"/>
</dbReference>
<dbReference type="InterPro" id="IPR051906">
    <property type="entry name" value="TolC-like"/>
</dbReference>
<name>A0A0S3EXX6_9SPHN</name>
<evidence type="ECO:0000256" key="4">
    <source>
        <dbReference type="ARBA" id="ARBA00022452"/>
    </source>
</evidence>
<evidence type="ECO:0000313" key="11">
    <source>
        <dbReference type="Proteomes" id="UP000056968"/>
    </source>
</evidence>
<feature type="chain" id="PRO_5006611759" description="Secretion protein" evidence="9">
    <location>
        <begin position="29"/>
        <end position="493"/>
    </location>
</feature>
<dbReference type="RefSeq" id="WP_062063809.1">
    <property type="nucleotide sequence ID" value="NZ_CP013264.1"/>
</dbReference>
<evidence type="ECO:0000313" key="10">
    <source>
        <dbReference type="EMBL" id="ALR20280.1"/>
    </source>
</evidence>
<evidence type="ECO:0000256" key="8">
    <source>
        <dbReference type="SAM" id="MobiDB-lite"/>
    </source>
</evidence>
<keyword evidence="11" id="KW-1185">Reference proteome</keyword>
<dbReference type="NCBIfam" id="TIGR01844">
    <property type="entry name" value="type_I_sec_TolC"/>
    <property type="match status" value="1"/>
</dbReference>
<evidence type="ECO:0000256" key="7">
    <source>
        <dbReference type="ARBA" id="ARBA00023237"/>
    </source>
</evidence>
<dbReference type="Gene3D" id="1.20.1600.10">
    <property type="entry name" value="Outer membrane efflux proteins (OEP)"/>
    <property type="match status" value="1"/>
</dbReference>
<dbReference type="GO" id="GO:0015288">
    <property type="term" value="F:porin activity"/>
    <property type="evidence" value="ECO:0007669"/>
    <property type="project" value="TreeGrafter"/>
</dbReference>
<dbReference type="GO" id="GO:0015562">
    <property type="term" value="F:efflux transmembrane transporter activity"/>
    <property type="evidence" value="ECO:0007669"/>
    <property type="project" value="InterPro"/>
</dbReference>
<dbReference type="EMBL" id="CP013264">
    <property type="protein sequence ID" value="ALR20280.1"/>
    <property type="molecule type" value="Genomic_DNA"/>
</dbReference>
<keyword evidence="7" id="KW-0998">Cell outer membrane</keyword>
<evidence type="ECO:0000256" key="2">
    <source>
        <dbReference type="ARBA" id="ARBA00007613"/>
    </source>
</evidence>
<keyword evidence="6" id="KW-0472">Membrane</keyword>
<gene>
    <name evidence="10" type="ORF">ATN00_08140</name>
</gene>
<dbReference type="InterPro" id="IPR010130">
    <property type="entry name" value="T1SS_OMP_TolC"/>
</dbReference>
<dbReference type="SUPFAM" id="SSF56954">
    <property type="entry name" value="Outer membrane efflux proteins (OEP)"/>
    <property type="match status" value="1"/>
</dbReference>
<dbReference type="AlphaFoldDB" id="A0A0S3EXX6"/>
<dbReference type="GO" id="GO:0009279">
    <property type="term" value="C:cell outer membrane"/>
    <property type="evidence" value="ECO:0007669"/>
    <property type="project" value="UniProtKB-SubCell"/>
</dbReference>
<dbReference type="OrthoDB" id="9789368at2"/>
<feature type="compositionally biased region" description="Polar residues" evidence="8">
    <location>
        <begin position="471"/>
        <end position="485"/>
    </location>
</feature>
<dbReference type="GO" id="GO:1990281">
    <property type="term" value="C:efflux pump complex"/>
    <property type="evidence" value="ECO:0007669"/>
    <property type="project" value="TreeGrafter"/>
</dbReference>
<reference evidence="10 11" key="1">
    <citation type="submission" date="2015-11" db="EMBL/GenBank/DDBJ databases">
        <title>A Two-component Flavoprotein Monooxygenase System MeaXY Responsible for para-Hydroxylation of 2-Methyl-6-ethylaniline and 2,6-Diethylaniline in Sphingobium baderi DE-13.</title>
        <authorList>
            <person name="Cheng M."/>
            <person name="Meng Q."/>
            <person name="Yang Y."/>
            <person name="Chu C."/>
            <person name="Yan X."/>
            <person name="He J."/>
            <person name="Li S."/>
        </authorList>
    </citation>
    <scope>NUCLEOTIDE SEQUENCE [LARGE SCALE GENOMIC DNA]</scope>
    <source>
        <strain evidence="10 11">DE-13</strain>
    </source>
</reference>
<evidence type="ECO:0000256" key="3">
    <source>
        <dbReference type="ARBA" id="ARBA00022448"/>
    </source>
</evidence>
<sequence length="493" mass="51914">MTARRHSLRLCAATALLVSSAMTGQAWGETLQGALVKAYRSNPTLTGARAGQRATDENVPIQKAAGRPALDATGSYSESILKPTISFTSPQRTIDANAQLSVPIYSGGAVRNGVKAAKVRVEAGQANLRGTEASIFSQVVAAYMDVIRDGAIVSLNRANVNVLEVNLQATNDRFEVGDVTRTDVAQSESRLALARSDLQTAEANLITSRENYVALVGEAPDNLEPPPALPGLPDSPAAAVQVALNDNPDILAAKKASDAARYDVKVAKAGTSPRLSAFTQAGYTNYLDTLPNGGANGEIGAGPQINKQAAAGVQLNIPLYQGGGPGARVRQSQAFESQAMEQQIEVERGVIAQTRASYASWQASLQTIASSQKAVDAASLSLEGVRAENSVGSRTILDILNAEQEALNARVELVSARRNAYVAGFSLLAAMGHAEARDLGLEGGTLYDPMVNYDRVKGKWFDWDYDRAPTPQATRTVDTPAQNANVEAGAAQP</sequence>
<dbReference type="KEGG" id="sbd:ATN00_08140"/>
<keyword evidence="9" id="KW-0732">Signal</keyword>
<evidence type="ECO:0000256" key="9">
    <source>
        <dbReference type="SAM" id="SignalP"/>
    </source>
</evidence>
<dbReference type="InterPro" id="IPR003423">
    <property type="entry name" value="OMP_efflux"/>
</dbReference>
<dbReference type="Proteomes" id="UP000056968">
    <property type="component" value="Chromosome"/>
</dbReference>
<feature type="signal peptide" evidence="9">
    <location>
        <begin position="1"/>
        <end position="28"/>
    </location>
</feature>
<evidence type="ECO:0000256" key="1">
    <source>
        <dbReference type="ARBA" id="ARBA00004442"/>
    </source>
</evidence>
<keyword evidence="4" id="KW-1134">Transmembrane beta strand</keyword>
<dbReference type="PANTHER" id="PTHR30026">
    <property type="entry name" value="OUTER MEMBRANE PROTEIN TOLC"/>
    <property type="match status" value="1"/>
</dbReference>
<evidence type="ECO:0008006" key="12">
    <source>
        <dbReference type="Google" id="ProtNLM"/>
    </source>
</evidence>
<dbReference type="STRING" id="1332080.ATN00_08140"/>
<evidence type="ECO:0000256" key="6">
    <source>
        <dbReference type="ARBA" id="ARBA00023136"/>
    </source>
</evidence>
<proteinExistence type="inferred from homology"/>
<comment type="similarity">
    <text evidence="2">Belongs to the outer membrane factor (OMF) (TC 1.B.17) family.</text>
</comment>
<feature type="region of interest" description="Disordered" evidence="8">
    <location>
        <begin position="470"/>
        <end position="493"/>
    </location>
</feature>
<accession>A0A0S3EXX6</accession>
<protein>
    <recommendedName>
        <fullName evidence="12">Secretion protein</fullName>
    </recommendedName>
</protein>
<keyword evidence="3" id="KW-0813">Transport</keyword>